<dbReference type="SMART" id="SM00091">
    <property type="entry name" value="PAS"/>
    <property type="match status" value="2"/>
</dbReference>
<dbReference type="InterPro" id="IPR036097">
    <property type="entry name" value="HisK_dim/P_sf"/>
</dbReference>
<dbReference type="PANTHER" id="PTHR45339:SF1">
    <property type="entry name" value="HYBRID SIGNAL TRANSDUCTION HISTIDINE KINASE J"/>
    <property type="match status" value="1"/>
</dbReference>
<feature type="transmembrane region" description="Helical" evidence="19">
    <location>
        <begin position="204"/>
        <end position="222"/>
    </location>
</feature>
<feature type="coiled-coil region" evidence="18">
    <location>
        <begin position="443"/>
        <end position="477"/>
    </location>
</feature>
<dbReference type="InterPro" id="IPR000700">
    <property type="entry name" value="PAS-assoc_C"/>
</dbReference>
<dbReference type="CDD" id="cd00082">
    <property type="entry name" value="HisKA"/>
    <property type="match status" value="1"/>
</dbReference>
<evidence type="ECO:0000256" key="1">
    <source>
        <dbReference type="ARBA" id="ARBA00000085"/>
    </source>
</evidence>
<dbReference type="PANTHER" id="PTHR45339">
    <property type="entry name" value="HYBRID SIGNAL TRANSDUCTION HISTIDINE KINASE J"/>
    <property type="match status" value="1"/>
</dbReference>
<evidence type="ECO:0000256" key="6">
    <source>
        <dbReference type="ARBA" id="ARBA00022679"/>
    </source>
</evidence>
<dbReference type="SUPFAM" id="SSF47384">
    <property type="entry name" value="Homodimeric domain of signal transducing histidine kinase"/>
    <property type="match status" value="1"/>
</dbReference>
<keyword evidence="8" id="KW-0547">Nucleotide-binding</keyword>
<dbReference type="Gene3D" id="3.30.565.10">
    <property type="entry name" value="Histidine kinase-like ATPase, C-terminal domain"/>
    <property type="match status" value="1"/>
</dbReference>
<dbReference type="PROSITE" id="PS50109">
    <property type="entry name" value="HIS_KIN"/>
    <property type="match status" value="1"/>
</dbReference>
<dbReference type="InterPro" id="IPR003018">
    <property type="entry name" value="GAF"/>
</dbReference>
<keyword evidence="6" id="KW-0808">Transferase</keyword>
<feature type="domain" description="Response regulatory" evidence="21">
    <location>
        <begin position="982"/>
        <end position="1105"/>
    </location>
</feature>
<dbReference type="GO" id="GO:0005886">
    <property type="term" value="C:plasma membrane"/>
    <property type="evidence" value="ECO:0007669"/>
    <property type="project" value="UniProtKB-SubCell"/>
</dbReference>
<evidence type="ECO:0000313" key="27">
    <source>
        <dbReference type="Proteomes" id="UP000548632"/>
    </source>
</evidence>
<evidence type="ECO:0000256" key="7">
    <source>
        <dbReference type="ARBA" id="ARBA00022692"/>
    </source>
</evidence>
<keyword evidence="27" id="KW-1185">Reference proteome</keyword>
<dbReference type="InterPro" id="IPR024478">
    <property type="entry name" value="HlyB_4HB_MCP"/>
</dbReference>
<dbReference type="Pfam" id="PF13188">
    <property type="entry name" value="PAS_8"/>
    <property type="match status" value="1"/>
</dbReference>
<dbReference type="Pfam" id="PF00072">
    <property type="entry name" value="Response_reg"/>
    <property type="match status" value="2"/>
</dbReference>
<dbReference type="SUPFAM" id="SSF52172">
    <property type="entry name" value="CheY-like"/>
    <property type="match status" value="2"/>
</dbReference>
<keyword evidence="13 19" id="KW-0472">Membrane</keyword>
<evidence type="ECO:0000256" key="4">
    <source>
        <dbReference type="ARBA" id="ARBA00022475"/>
    </source>
</evidence>
<dbReference type="SMART" id="SM00448">
    <property type="entry name" value="REC"/>
    <property type="match status" value="2"/>
</dbReference>
<dbReference type="Gene3D" id="3.40.50.2300">
    <property type="match status" value="2"/>
</dbReference>
<dbReference type="SUPFAM" id="SSF55781">
    <property type="entry name" value="GAF domain-like"/>
    <property type="match status" value="1"/>
</dbReference>
<dbReference type="InterPro" id="IPR005467">
    <property type="entry name" value="His_kinase_dom"/>
</dbReference>
<dbReference type="Pfam" id="PF12729">
    <property type="entry name" value="4HB_MCP_1"/>
    <property type="match status" value="1"/>
</dbReference>
<feature type="domain" description="PAC" evidence="23">
    <location>
        <begin position="555"/>
        <end position="607"/>
    </location>
</feature>
<evidence type="ECO:0000256" key="13">
    <source>
        <dbReference type="ARBA" id="ARBA00023136"/>
    </source>
</evidence>
<dbReference type="InterPro" id="IPR029016">
    <property type="entry name" value="GAF-like_dom_sf"/>
</dbReference>
<evidence type="ECO:0000259" key="21">
    <source>
        <dbReference type="PROSITE" id="PS50110"/>
    </source>
</evidence>
<dbReference type="EMBL" id="JABVCQ010000010">
    <property type="protein sequence ID" value="MBB1125853.1"/>
    <property type="molecule type" value="Genomic_DNA"/>
</dbReference>
<dbReference type="FunFam" id="3.30.565.10:FF:000010">
    <property type="entry name" value="Sensor histidine kinase RcsC"/>
    <property type="match status" value="1"/>
</dbReference>
<keyword evidence="18" id="KW-0175">Coiled coil</keyword>
<dbReference type="CDD" id="cd17546">
    <property type="entry name" value="REC_hyHK_CKI1_RcsC-like"/>
    <property type="match status" value="2"/>
</dbReference>
<evidence type="ECO:0000256" key="10">
    <source>
        <dbReference type="ARBA" id="ARBA00022840"/>
    </source>
</evidence>
<feature type="domain" description="HPt" evidence="25">
    <location>
        <begin position="1289"/>
        <end position="1380"/>
    </location>
</feature>
<evidence type="ECO:0000256" key="2">
    <source>
        <dbReference type="ARBA" id="ARBA00004651"/>
    </source>
</evidence>
<keyword evidence="7 19" id="KW-0812">Transmembrane</keyword>
<dbReference type="Proteomes" id="UP000548632">
    <property type="component" value="Unassembled WGS sequence"/>
</dbReference>
<keyword evidence="12" id="KW-0902">Two-component regulatory system</keyword>
<comment type="caution">
    <text evidence="26">The sequence shown here is derived from an EMBL/GenBank/DDBJ whole genome shotgun (WGS) entry which is preliminary data.</text>
</comment>
<dbReference type="Pfam" id="PF01627">
    <property type="entry name" value="Hpt"/>
    <property type="match status" value="1"/>
</dbReference>
<feature type="transmembrane region" description="Helical" evidence="19">
    <location>
        <begin position="20"/>
        <end position="39"/>
    </location>
</feature>
<proteinExistence type="predicted"/>
<feature type="domain" description="Histidine kinase" evidence="20">
    <location>
        <begin position="742"/>
        <end position="963"/>
    </location>
</feature>
<accession>A0A839H931</accession>
<dbReference type="PRINTS" id="PR00344">
    <property type="entry name" value="BCTRLSENSOR"/>
</dbReference>
<feature type="domain" description="Response regulatory" evidence="21">
    <location>
        <begin position="1133"/>
        <end position="1250"/>
    </location>
</feature>
<dbReference type="RefSeq" id="WP_182583482.1">
    <property type="nucleotide sequence ID" value="NZ_JABVCQ010000010.1"/>
</dbReference>
<dbReference type="InterPro" id="IPR003660">
    <property type="entry name" value="HAMP_dom"/>
</dbReference>
<dbReference type="InterPro" id="IPR011006">
    <property type="entry name" value="CheY-like_superfamily"/>
</dbReference>
<dbReference type="PROSITE" id="PS50113">
    <property type="entry name" value="PAC"/>
    <property type="match status" value="1"/>
</dbReference>
<evidence type="ECO:0000256" key="8">
    <source>
        <dbReference type="ARBA" id="ARBA00022741"/>
    </source>
</evidence>
<evidence type="ECO:0000256" key="11">
    <source>
        <dbReference type="ARBA" id="ARBA00022989"/>
    </source>
</evidence>
<evidence type="ECO:0000313" key="26">
    <source>
        <dbReference type="EMBL" id="MBB1125853.1"/>
    </source>
</evidence>
<dbReference type="Pfam" id="PF00512">
    <property type="entry name" value="HisKA"/>
    <property type="match status" value="1"/>
</dbReference>
<sequence length="1468" mass="163429">MPIFNATITLLERRPLSHKLTLGFTSLLLFALVLGVQSLHHQSILNKELQHLYDQELLGIFHIKEAQINLATMARSLRQILLSSETDERNTAAQQLTAAEQKLRLEIASVRPRLYLAKDIEQLQQLHGLLDTHQQDIDRILALYHKDPVYVPVAREMLASAQVQRTFDAAHDTLDRVAHSKEATARAAAEQSALLAKRNTKHTIILLVGGALLTILLILLVSCSIQRPTRNIQRVVEKLAAGELNLTIPYTDYSNDIGGLARAIAILKTEARQMEAQRWIKTNLAALSTELQQSNSFSELARRFLSYTCPLFQVGQGVFYIYEEEHRRLRLLSGYAYRERQQLSQYFSIGEGLVGQCALERIPIIITVPPSNYIQISSGLGEFIPKRIILWPILLQERLLGVIELAACDQFNDNEQALLDGAIPVLAMNLEILERTTKTKLLLEETQKQSAEMALQAAKLEAQTLELEAQQDTLKATEAWYRSIIESAPDGILVTDENGKIILVNYQVKKMFGYVDEEMYGITIEQLIPPAYRDRHVTLRDHYIHSYSQNQHEIKAREQRGIRQDGTEFPIELGLARLPTVDGRGLCICASARDITERKHAEKTLAEQRGTLQNILDHSPIGTAFTINGVFRLVNPLFAEMFGVKVGDLAEQIYPSVELRNQLIDKLTTSGFIRNQELRLRSGNEELRDYLATFLPMIHEGEAGVMGWLLDITDRKLAEQEIFKAKELAEDATRAKSDFLANMSHEIRTPMNAIIGMSHLALQTQLDRKQRNYIEKVHRAGENLLGIINDILDFSKIEAGKMTVERIDFHLEDVIDNLANLLGIRAEDRALELLFHIAPNIPTALIGDPLRLGQVLINLGSNALKFTEQGEIVVGVELINSTLTSAELHFWVKDTGIGMSPEQCERLFQSFTQADTSTTRKYGGSGLGLSISQSLVKMMGGRIWVESELNKGTCFHFNLTFDLQINAPPRHMFTANELLGVRVLVVDDNASAREILSTMARTFGLEVDVATNGQHALEMVAAAQQHELPYDLVLVDWKMPIIDGVTTVKNLQTIYGSHTPAVVMVTAYGREDAITSAEQVGAHIKVVLTKPITPSTLLEAIAEAMHKGMVIETRNLVREEYYDNSVMQLRGARVLLVEDNDMNQELLQELLTQAGIEVVLAENGQEALDILATDSRFDGVLMDCQMPVMDGYTATRAIRARPELSLLPIIAITANAMAGDREKAIAAGMCDHIAKPLNIPHMFTTISHWIKPKTSLTTAVNYSPLSTTVNLPELTGINNQMGLATCMGKVNLFKKMLIKFYHGQTDFIERFNEAYHNHDLITATRHAHTLKGTAGNIGAQQLQAAAAALEKACVETYSSGNTSVLLATTIEELKTVLSAIQTHLISPNIASSLPSSTGSSIISEQAKIKIDQLKTLLADNDADAMILSEKIMSLVRGTTLESSLKEVLIALNKYDFDSALTRINQLDI</sequence>
<keyword evidence="9" id="KW-0418">Kinase</keyword>
<comment type="catalytic activity">
    <reaction evidence="1">
        <text>ATP + protein L-histidine = ADP + protein N-phospho-L-histidine.</text>
        <dbReference type="EC" id="2.7.13.3"/>
    </reaction>
</comment>
<dbReference type="InterPro" id="IPR000014">
    <property type="entry name" value="PAS"/>
</dbReference>
<protein>
    <recommendedName>
        <fullName evidence="15">Sensory/regulatory protein RpfC</fullName>
        <ecNumber evidence="3">2.7.13.3</ecNumber>
    </recommendedName>
</protein>
<dbReference type="SUPFAM" id="SSF158472">
    <property type="entry name" value="HAMP domain-like"/>
    <property type="match status" value="1"/>
</dbReference>
<dbReference type="InterPro" id="IPR035965">
    <property type="entry name" value="PAS-like_dom_sf"/>
</dbReference>
<evidence type="ECO:0000256" key="15">
    <source>
        <dbReference type="ARBA" id="ARBA00068150"/>
    </source>
</evidence>
<dbReference type="Pfam" id="PF00989">
    <property type="entry name" value="PAS"/>
    <property type="match status" value="1"/>
</dbReference>
<evidence type="ECO:0000259" key="20">
    <source>
        <dbReference type="PROSITE" id="PS50109"/>
    </source>
</evidence>
<evidence type="ECO:0000256" key="17">
    <source>
        <dbReference type="PROSITE-ProRule" id="PRU00169"/>
    </source>
</evidence>
<dbReference type="PROSITE" id="PS50894">
    <property type="entry name" value="HPT"/>
    <property type="match status" value="1"/>
</dbReference>
<evidence type="ECO:0000256" key="19">
    <source>
        <dbReference type="SAM" id="Phobius"/>
    </source>
</evidence>
<dbReference type="PROSITE" id="PS50112">
    <property type="entry name" value="PAS"/>
    <property type="match status" value="1"/>
</dbReference>
<dbReference type="InterPro" id="IPR003661">
    <property type="entry name" value="HisK_dim/P_dom"/>
</dbReference>
<dbReference type="Pfam" id="PF02518">
    <property type="entry name" value="HATPase_c"/>
    <property type="match status" value="1"/>
</dbReference>
<feature type="modified residue" description="Phosphohistidine" evidence="16">
    <location>
        <position position="1328"/>
    </location>
</feature>
<dbReference type="FunFam" id="1.10.287.130:FF:000002">
    <property type="entry name" value="Two-component osmosensing histidine kinase"/>
    <property type="match status" value="1"/>
</dbReference>
<comment type="subcellular location">
    <subcellularLocation>
        <location evidence="2">Cell membrane</location>
        <topology evidence="2">Multi-pass membrane protein</topology>
    </subcellularLocation>
</comment>
<dbReference type="Gene3D" id="3.30.450.20">
    <property type="entry name" value="PAS domain"/>
    <property type="match status" value="2"/>
</dbReference>
<dbReference type="PROSITE" id="PS50110">
    <property type="entry name" value="RESPONSE_REGULATORY"/>
    <property type="match status" value="2"/>
</dbReference>
<evidence type="ECO:0000256" key="16">
    <source>
        <dbReference type="PROSITE-ProRule" id="PRU00110"/>
    </source>
</evidence>
<keyword evidence="11 19" id="KW-1133">Transmembrane helix</keyword>
<evidence type="ECO:0000259" key="24">
    <source>
        <dbReference type="PROSITE" id="PS50885"/>
    </source>
</evidence>
<dbReference type="SMART" id="SM00073">
    <property type="entry name" value="HPT"/>
    <property type="match status" value="1"/>
</dbReference>
<dbReference type="GO" id="GO:0000155">
    <property type="term" value="F:phosphorelay sensor kinase activity"/>
    <property type="evidence" value="ECO:0007669"/>
    <property type="project" value="InterPro"/>
</dbReference>
<evidence type="ECO:0000256" key="14">
    <source>
        <dbReference type="ARBA" id="ARBA00064003"/>
    </source>
</evidence>
<evidence type="ECO:0000256" key="12">
    <source>
        <dbReference type="ARBA" id="ARBA00023012"/>
    </source>
</evidence>
<feature type="modified residue" description="4-aspartylphosphate" evidence="17">
    <location>
        <position position="1183"/>
    </location>
</feature>
<evidence type="ECO:0000256" key="18">
    <source>
        <dbReference type="SAM" id="Coils"/>
    </source>
</evidence>
<keyword evidence="10" id="KW-0067">ATP-binding</keyword>
<dbReference type="NCBIfam" id="TIGR00229">
    <property type="entry name" value="sensory_box"/>
    <property type="match status" value="1"/>
</dbReference>
<dbReference type="InterPro" id="IPR001610">
    <property type="entry name" value="PAC"/>
</dbReference>
<gene>
    <name evidence="26" type="ORF">HUK38_06350</name>
</gene>
<dbReference type="SUPFAM" id="SSF47226">
    <property type="entry name" value="Histidine-containing phosphotransfer domain, HPT domain"/>
    <property type="match status" value="1"/>
</dbReference>
<feature type="domain" description="PAS" evidence="22">
    <location>
        <begin position="477"/>
        <end position="530"/>
    </location>
</feature>
<evidence type="ECO:0000259" key="22">
    <source>
        <dbReference type="PROSITE" id="PS50112"/>
    </source>
</evidence>
<dbReference type="Gene3D" id="6.10.340.10">
    <property type="match status" value="1"/>
</dbReference>
<dbReference type="SMART" id="SM00387">
    <property type="entry name" value="HATPase_c"/>
    <property type="match status" value="1"/>
</dbReference>
<dbReference type="GO" id="GO:0006355">
    <property type="term" value="P:regulation of DNA-templated transcription"/>
    <property type="evidence" value="ECO:0007669"/>
    <property type="project" value="InterPro"/>
</dbReference>
<dbReference type="Pfam" id="PF13185">
    <property type="entry name" value="GAF_2"/>
    <property type="match status" value="1"/>
</dbReference>
<keyword evidence="5 17" id="KW-0597">Phosphoprotein</keyword>
<dbReference type="InterPro" id="IPR003594">
    <property type="entry name" value="HATPase_dom"/>
</dbReference>
<feature type="modified residue" description="4-aspartylphosphate" evidence="17">
    <location>
        <position position="1036"/>
    </location>
</feature>
<dbReference type="CDD" id="cd00130">
    <property type="entry name" value="PAS"/>
    <property type="match status" value="1"/>
</dbReference>
<keyword evidence="4" id="KW-1003">Cell membrane</keyword>
<dbReference type="InterPro" id="IPR036890">
    <property type="entry name" value="HATPase_C_sf"/>
</dbReference>
<dbReference type="PROSITE" id="PS50885">
    <property type="entry name" value="HAMP"/>
    <property type="match status" value="1"/>
</dbReference>
<dbReference type="Gene3D" id="1.20.120.160">
    <property type="entry name" value="HPT domain"/>
    <property type="match status" value="1"/>
</dbReference>
<reference evidence="26 27" key="1">
    <citation type="journal article" date="2020" name="Arch. Microbiol.">
        <title>The genome sequence of the giant phototrophic gammaproteobacterium Thiospirillum jenense gives insight into its physiological properties and phylogenetic relationships.</title>
        <authorList>
            <person name="Imhoff J.F."/>
            <person name="Meyer T.E."/>
            <person name="Kyndt J.A."/>
        </authorList>
    </citation>
    <scope>NUCLEOTIDE SEQUENCE [LARGE SCALE GENOMIC DNA]</scope>
    <source>
        <strain evidence="26 27">DSM 216</strain>
    </source>
</reference>
<evidence type="ECO:0000256" key="3">
    <source>
        <dbReference type="ARBA" id="ARBA00012438"/>
    </source>
</evidence>
<dbReference type="SMART" id="SM00086">
    <property type="entry name" value="PAC"/>
    <property type="match status" value="2"/>
</dbReference>
<organism evidence="26 27">
    <name type="scientific">Thiospirillum jenense</name>
    <dbReference type="NCBI Taxonomy" id="1653858"/>
    <lineage>
        <taxon>Bacteria</taxon>
        <taxon>Pseudomonadati</taxon>
        <taxon>Pseudomonadota</taxon>
        <taxon>Gammaproteobacteria</taxon>
        <taxon>Chromatiales</taxon>
        <taxon>Chromatiaceae</taxon>
        <taxon>Thiospirillum</taxon>
    </lineage>
</organism>
<dbReference type="InterPro" id="IPR036641">
    <property type="entry name" value="HPT_dom_sf"/>
</dbReference>
<dbReference type="InterPro" id="IPR004358">
    <property type="entry name" value="Sig_transdc_His_kin-like_C"/>
</dbReference>
<dbReference type="SUPFAM" id="SSF55874">
    <property type="entry name" value="ATPase domain of HSP90 chaperone/DNA topoisomerase II/histidine kinase"/>
    <property type="match status" value="1"/>
</dbReference>
<name>A0A839H931_9GAMM</name>
<feature type="domain" description="HAMP" evidence="24">
    <location>
        <begin position="223"/>
        <end position="276"/>
    </location>
</feature>
<dbReference type="SMART" id="SM00388">
    <property type="entry name" value="HisKA"/>
    <property type="match status" value="1"/>
</dbReference>
<dbReference type="Gene3D" id="3.30.450.40">
    <property type="match status" value="1"/>
</dbReference>
<dbReference type="InterPro" id="IPR001789">
    <property type="entry name" value="Sig_transdc_resp-reg_receiver"/>
</dbReference>
<dbReference type="SUPFAM" id="SSF55785">
    <property type="entry name" value="PYP-like sensor domain (PAS domain)"/>
    <property type="match status" value="2"/>
</dbReference>
<dbReference type="EC" id="2.7.13.3" evidence="3"/>
<evidence type="ECO:0000256" key="9">
    <source>
        <dbReference type="ARBA" id="ARBA00022777"/>
    </source>
</evidence>
<dbReference type="Gene3D" id="1.10.287.130">
    <property type="match status" value="1"/>
</dbReference>
<dbReference type="InterPro" id="IPR013767">
    <property type="entry name" value="PAS_fold"/>
</dbReference>
<comment type="subunit">
    <text evidence="14">At low DSF concentrations, interacts with RpfF.</text>
</comment>
<dbReference type="GO" id="GO:0005524">
    <property type="term" value="F:ATP binding"/>
    <property type="evidence" value="ECO:0007669"/>
    <property type="project" value="UniProtKB-KW"/>
</dbReference>
<dbReference type="InterPro" id="IPR008207">
    <property type="entry name" value="Sig_transdc_His_kin_Hpt_dom"/>
</dbReference>
<evidence type="ECO:0000259" key="25">
    <source>
        <dbReference type="PROSITE" id="PS50894"/>
    </source>
</evidence>
<evidence type="ECO:0000259" key="23">
    <source>
        <dbReference type="PROSITE" id="PS50113"/>
    </source>
</evidence>
<evidence type="ECO:0000256" key="5">
    <source>
        <dbReference type="ARBA" id="ARBA00022553"/>
    </source>
</evidence>
<dbReference type="CDD" id="cd16922">
    <property type="entry name" value="HATPase_EvgS-ArcB-TorS-like"/>
    <property type="match status" value="1"/>
</dbReference>